<dbReference type="EC" id="2.4.1.25" evidence="5"/>
<feature type="region of interest" description="Disordered" evidence="17">
    <location>
        <begin position="724"/>
        <end position="745"/>
    </location>
</feature>
<feature type="region of interest" description="Disordered" evidence="17">
    <location>
        <begin position="293"/>
        <end position="345"/>
    </location>
</feature>
<keyword evidence="9" id="KW-0328">Glycosyltransferase</keyword>
<evidence type="ECO:0000259" key="19">
    <source>
        <dbReference type="Pfam" id="PF06202"/>
    </source>
</evidence>
<evidence type="ECO:0000256" key="5">
    <source>
        <dbReference type="ARBA" id="ARBA00012560"/>
    </source>
</evidence>
<evidence type="ECO:0000256" key="8">
    <source>
        <dbReference type="ARBA" id="ARBA00022490"/>
    </source>
</evidence>
<evidence type="ECO:0000259" key="22">
    <source>
        <dbReference type="Pfam" id="PF14702"/>
    </source>
</evidence>
<keyword evidence="11" id="KW-0378">Hydrolase</keyword>
<feature type="compositionally biased region" description="Basic and acidic residues" evidence="17">
    <location>
        <begin position="544"/>
        <end position="561"/>
    </location>
</feature>
<keyword evidence="14" id="KW-0326">Glycosidase</keyword>
<organism evidence="23 24">
    <name type="scientific">Tachysurus vachellii</name>
    <name type="common">Darkbarbel catfish</name>
    <name type="synonym">Pelteobagrus vachellii</name>
    <dbReference type="NCBI Taxonomy" id="175792"/>
    <lineage>
        <taxon>Eukaryota</taxon>
        <taxon>Metazoa</taxon>
        <taxon>Chordata</taxon>
        <taxon>Craniata</taxon>
        <taxon>Vertebrata</taxon>
        <taxon>Euteleostomi</taxon>
        <taxon>Actinopterygii</taxon>
        <taxon>Neopterygii</taxon>
        <taxon>Teleostei</taxon>
        <taxon>Ostariophysi</taxon>
        <taxon>Siluriformes</taxon>
        <taxon>Bagridae</taxon>
        <taxon>Tachysurus</taxon>
    </lineage>
</organism>
<feature type="region of interest" description="Disordered" evidence="17">
    <location>
        <begin position="517"/>
        <end position="584"/>
    </location>
</feature>
<dbReference type="CDD" id="cd11327">
    <property type="entry name" value="AmyAc_Glg_debranch_2"/>
    <property type="match status" value="1"/>
</dbReference>
<sequence>MIRSRRRRAAARSLVLFRLVQACTSSGRLEMISVWLLVLKLLRATAGVKRPNGNELNEGRRDSLNQQQKEQENLPKAVSMETSLLSEIADVNEYKMDVGEKEEDKHHHGVDDKECFDEHFSECLDTEKGNSPLTTQHKSNDTANECEGTEESDGKENQKEDMMIKETEEEEGNLKESVLSLEPDPDLQAQGQLMEKENNTTFSSETKEPEPQEPPETQTIEPESVLEQQIKELAVSDASTESCHDNDRDDLSDCLHVEMAIVSSDSDAEEQWKTMFSPVVDEDEFGGILESDALEVNEETNDQNHGMEDEINIRSETKPEPDEDEDPTVLTESADTLEHPESSTECELEDISCKDSIHYSSLSKISENEVDPRQNVKHGLQRLSASTSELDKKLPQDYCVIQEMQSENVSTEHVDFRLAREQWQKMEEQCKAQVQQATIKQGGNSIIYTPMRTLERPKKDPDSDNLNLGDYQYTQFSPCSDDSGLDDTSYRSHYDEPETPVEREIRETMEREECFKRERAMSRPASSEPVQNNPRPTTLMMTKSDPEEKKKMYNTREDRCRTQRPSSTTPPTLSITASPSSKPSYHEMVANNVIILDPDAHSTNQRQRGKNLLSPVTNKFHEWPPHSSNIIILETSNLIIRSASEFCLSTACQETQESTFHNNPFFKLRSHSTLSLVDQEIKEVKQRDEEFRRQRAQLYTKEKYDTILVSPSSLQNFSYDKPGLPEKCKSSPSSPLKGRKMDRSTLSCDQKFPEAPYTRVRRKSALIQRWEAAMLANQQQHNIEKYTACSSKRQSAGFHSAVSASRSVKMSQAKHIRVLVLNDMEKLDRTLFRLEQSFELRFQLGPTLQGKQVHVHVNYPAEGERFDRHRFRTLQWVNPTGREDDSDKFCSLDIHTSGSYQYYFGHGDEEKVGGGYVVVDPILRVGADDHVLPLDCISIQTYLAKCLGPLDEWLDRLRVAKESGYNMIHFTPLQMLGESRSCYSLADQLELNPEFSPPGKSYGWSDVGNLVEKMKNEWNMLCITDVVYNHTAANSVWIKEHPECGYNLVNSPHLRPAWVLDRALWHVTCDIADGKYTERGIPALISNEQHLNAIRGILWQDVFPKIKLWEFFQVKVEPIVEQFRILLQTGAKPDRSKIDSKKQFRILQDPQYRRFGSSVDFNLALELFVPNGNSPGAIEDCCKWFKKKLEELNGEQYREITYHQEQAANCSIGTIFYERLADHGPKLGPVTRKHPLVTRYFTFPFKVESLEKELLLMDQPDKSSHFLAHNGWVMGDDPLRNFAEPGSNVYIRRELICWGDSVKLRYGSKPEDCPYLWAHMQKYTEITATYFTGVRLDNCHSTPLHVAEFMLAAARSIRPDLYVVAELFTGSEELDNVFVTRLGISSLIREAMSAGDSHEEGRLVYRYGGEPVGAFMQPRLRPLVPSIAHAMFLDITHDNECPIQIRSAFDSLSSSAIVSMACCATGSTRGYDELVPHQISVVSEERFYQKWNSQAKQPSPGHVSLQTGITAGKLALNRLHQELAANGFNQVFVDQVDEDIVAVTRHSPSSHQSVVAVCRTAFRNPKHHQYALEVPPMFIPGKIEEVVFEARTVETQAGSYKKDEKSINGLPEFTVEIKEHIQLKDSGVVKQAGVTSRGRSEFVQEIVFERLTPGSVIAFRVSLDPKAQELVGFLRGHLVQFNPEYKAGSVMDQNAPVILKTPLRQIMEKLTLAELNVLLFRCDEEEKEDGGGCYNIPGWTSLKYAGLQGLISVMADIRPKNDLGHPFCDNLRQGDWMIDYVSNRLVARKGTLGEVGQWFTAMFGYLKHIPRYLIPCYFDAILVGAYTKALDSAFRQMSPFVQDGSSFVRLLALGSLQMCGVGRVPALPALSPALHDVPRRTNEITGQDEQYCVSMAAGLPHFSAGIFRCWGRDTFIALRGLMLLTGRHLEARNIILSFAGTLRHGLIPNLLGEGIAARYNCRDAVWWWLQCIQDYCTIVPDGVAILQCPVSRMYPTDDTLPQAPGTVDQPLCDVIHEALQRHMQGIEFRERNAGPQIDRNMRDEGFNIVAKVNPDTGFVYGGNRFNCGTWMDKMGESDRARNKGIPATPRDGSAVEIVGLCKSAVRWLVELHKWGLFPHSTMTIHRDGKKLTVSYEEWNRKIQDSFEKMFYVSHDPEDPNEKHPELVHKRGIYKDSYGASSPWCDYQLRPNFTIAMVVAPELFTVERAWEALSITEDKLLGPLGMKTLDPDDMVYCGVYDNSLDNTNYNLAKGFNYHQGPEWLWPVGYFLRAKLYFAKKLGKETYDKTVYLVKNVLSRHYVHLERSPWRGLPELTNENGQYCAFSCETQAWSIATVLEVLHDL</sequence>
<feature type="compositionally biased region" description="Polar residues" evidence="17">
    <location>
        <begin position="129"/>
        <end position="143"/>
    </location>
</feature>
<dbReference type="GO" id="GO:0005737">
    <property type="term" value="C:cytoplasm"/>
    <property type="evidence" value="ECO:0007669"/>
    <property type="project" value="UniProtKB-SubCell"/>
</dbReference>
<dbReference type="InterPro" id="IPR010401">
    <property type="entry name" value="AGL/Gdb1"/>
</dbReference>
<evidence type="ECO:0000256" key="16">
    <source>
        <dbReference type="ARBA" id="ARBA00031477"/>
    </source>
</evidence>
<feature type="signal peptide" evidence="18">
    <location>
        <begin position="1"/>
        <end position="22"/>
    </location>
</feature>
<dbReference type="PANTHER" id="PTHR10569:SF2">
    <property type="entry name" value="GLYCOGEN DEBRANCHING ENZYME"/>
    <property type="match status" value="1"/>
</dbReference>
<dbReference type="SUPFAM" id="SSF51445">
    <property type="entry name" value="(Trans)glycosidases"/>
    <property type="match status" value="1"/>
</dbReference>
<evidence type="ECO:0000256" key="17">
    <source>
        <dbReference type="SAM" id="MobiDB-lite"/>
    </source>
</evidence>
<dbReference type="GO" id="GO:0004135">
    <property type="term" value="F:amylo-alpha-1,6-glucosidase activity"/>
    <property type="evidence" value="ECO:0007669"/>
    <property type="project" value="UniProtKB-EC"/>
</dbReference>
<evidence type="ECO:0000256" key="13">
    <source>
        <dbReference type="ARBA" id="ARBA00023268"/>
    </source>
</evidence>
<dbReference type="Proteomes" id="UP001187315">
    <property type="component" value="Unassembled WGS sequence"/>
</dbReference>
<evidence type="ECO:0000256" key="12">
    <source>
        <dbReference type="ARBA" id="ARBA00023056"/>
    </source>
</evidence>
<feature type="domain" description="Glycogen debranching enzyme C-terminal" evidence="19">
    <location>
        <begin position="1886"/>
        <end position="2338"/>
    </location>
</feature>
<dbReference type="Pfam" id="PF14702">
    <property type="entry name" value="hGDE_central"/>
    <property type="match status" value="1"/>
</dbReference>
<comment type="catalytic activity">
    <reaction evidence="2">
        <text>Hydrolysis of (1-&gt;6)-alpha-D-glucosidic branch linkages in glycogen phosphorylase limit dextrin.</text>
        <dbReference type="EC" id="3.2.1.33"/>
    </reaction>
</comment>
<name>A0AA88M6K3_TACVA</name>
<evidence type="ECO:0000313" key="23">
    <source>
        <dbReference type="EMBL" id="KAK2831634.1"/>
    </source>
</evidence>
<keyword evidence="18" id="KW-0732">Signal</keyword>
<evidence type="ECO:0000256" key="1">
    <source>
        <dbReference type="ARBA" id="ARBA00000439"/>
    </source>
</evidence>
<dbReference type="GO" id="GO:0005980">
    <property type="term" value="P:glycogen catabolic process"/>
    <property type="evidence" value="ECO:0007669"/>
    <property type="project" value="InterPro"/>
</dbReference>
<keyword evidence="8" id="KW-0963">Cytoplasm</keyword>
<feature type="region of interest" description="Disordered" evidence="17">
    <location>
        <begin position="452"/>
        <end position="499"/>
    </location>
</feature>
<dbReference type="InterPro" id="IPR029436">
    <property type="entry name" value="AGL_euk_N"/>
</dbReference>
<dbReference type="Pfam" id="PF14701">
    <property type="entry name" value="hDGE_amylase"/>
    <property type="match status" value="1"/>
</dbReference>
<dbReference type="InterPro" id="IPR017853">
    <property type="entry name" value="GH"/>
</dbReference>
<evidence type="ECO:0000256" key="3">
    <source>
        <dbReference type="ARBA" id="ARBA00003530"/>
    </source>
</evidence>
<dbReference type="InterPro" id="IPR006421">
    <property type="entry name" value="Glycogen_debranch_met"/>
</dbReference>
<feature type="compositionally biased region" description="Low complexity" evidence="17">
    <location>
        <begin position="565"/>
        <end position="581"/>
    </location>
</feature>
<evidence type="ECO:0000313" key="24">
    <source>
        <dbReference type="Proteomes" id="UP001187315"/>
    </source>
</evidence>
<evidence type="ECO:0000256" key="7">
    <source>
        <dbReference type="ARBA" id="ARBA00020723"/>
    </source>
</evidence>
<evidence type="ECO:0000256" key="10">
    <source>
        <dbReference type="ARBA" id="ARBA00022679"/>
    </source>
</evidence>
<evidence type="ECO:0000256" key="2">
    <source>
        <dbReference type="ARBA" id="ARBA00000927"/>
    </source>
</evidence>
<keyword evidence="24" id="KW-1185">Reference proteome</keyword>
<evidence type="ECO:0000256" key="9">
    <source>
        <dbReference type="ARBA" id="ARBA00022676"/>
    </source>
</evidence>
<feature type="region of interest" description="Disordered" evidence="17">
    <location>
        <begin position="49"/>
        <end position="77"/>
    </location>
</feature>
<comment type="catalytic activity">
    <reaction evidence="1">
        <text>Transfers a segment of a (1-&gt;4)-alpha-D-glucan to a new position in an acceptor, which may be glucose or a (1-&gt;4)-alpha-D-glucan.</text>
        <dbReference type="EC" id="2.4.1.25"/>
    </reaction>
</comment>
<evidence type="ECO:0000256" key="14">
    <source>
        <dbReference type="ARBA" id="ARBA00023295"/>
    </source>
</evidence>
<feature type="domain" description="Glycogen debranching enzyme glucanotransferase" evidence="21">
    <location>
        <begin position="931"/>
        <end position="1362"/>
    </location>
</feature>
<evidence type="ECO:0000259" key="20">
    <source>
        <dbReference type="Pfam" id="PF14699"/>
    </source>
</evidence>
<dbReference type="InterPro" id="IPR032792">
    <property type="entry name" value="AGL_glucanoTrfase"/>
</dbReference>
<feature type="compositionally biased region" description="Polar residues" evidence="17">
    <location>
        <begin position="524"/>
        <end position="541"/>
    </location>
</feature>
<reference evidence="23" key="1">
    <citation type="submission" date="2023-08" db="EMBL/GenBank/DDBJ databases">
        <title>Pelteobagrus vachellii genome.</title>
        <authorList>
            <person name="Liu H."/>
        </authorList>
    </citation>
    <scope>NUCLEOTIDE SEQUENCE</scope>
    <source>
        <strain evidence="23">PRFRI_2022a</strain>
        <tissue evidence="23">Muscle</tissue>
    </source>
</reference>
<dbReference type="InterPro" id="IPR032788">
    <property type="entry name" value="AGL_central"/>
</dbReference>
<dbReference type="FunFam" id="3.20.20.80:FF:000206">
    <property type="entry name" value="Amylo-alpha-1, 6-glucosidase, 4-alpha-glucanotransferase b"/>
    <property type="match status" value="1"/>
</dbReference>
<evidence type="ECO:0000259" key="21">
    <source>
        <dbReference type="Pfam" id="PF14701"/>
    </source>
</evidence>
<accession>A0AA88M6K3</accession>
<feature type="region of interest" description="Disordered" evidence="17">
    <location>
        <begin position="126"/>
        <end position="221"/>
    </location>
</feature>
<dbReference type="Pfam" id="PF06202">
    <property type="entry name" value="GDE_C"/>
    <property type="match status" value="1"/>
</dbReference>
<dbReference type="FunFam" id="3.20.20.80:FF:000291">
    <property type="entry name" value="Amylo-alpha-1, 6-glucosidase, 4-alpha-glucanotransferase a"/>
    <property type="match status" value="1"/>
</dbReference>
<dbReference type="EC" id="3.2.1.33" evidence="6"/>
<evidence type="ECO:0000256" key="18">
    <source>
        <dbReference type="SAM" id="SignalP"/>
    </source>
</evidence>
<dbReference type="Gene3D" id="3.20.20.80">
    <property type="entry name" value="Glycosidases"/>
    <property type="match status" value="2"/>
</dbReference>
<dbReference type="GO" id="GO:0005978">
    <property type="term" value="P:glycogen biosynthetic process"/>
    <property type="evidence" value="ECO:0007669"/>
    <property type="project" value="UniProtKB-KW"/>
</dbReference>
<feature type="compositionally biased region" description="Basic and acidic residues" evidence="17">
    <location>
        <begin position="488"/>
        <end position="499"/>
    </location>
</feature>
<feature type="domain" description="Glycogen debranching enzyme central" evidence="22">
    <location>
        <begin position="1508"/>
        <end position="1785"/>
    </location>
</feature>
<comment type="subcellular location">
    <subcellularLocation>
        <location evidence="4">Cytoplasm</location>
    </subcellularLocation>
</comment>
<feature type="compositionally biased region" description="Basic and acidic residues" evidence="17">
    <location>
        <begin position="57"/>
        <end position="73"/>
    </location>
</feature>
<gene>
    <name evidence="23" type="ORF">Q7C36_016720</name>
</gene>
<comment type="similarity">
    <text evidence="15">Belongs to the glycogen debranching enzyme family.</text>
</comment>
<comment type="caution">
    <text evidence="23">The sequence shown here is derived from an EMBL/GenBank/DDBJ whole genome shotgun (WGS) entry which is preliminary data.</text>
</comment>
<proteinExistence type="inferred from homology"/>
<feature type="compositionally biased region" description="Basic and acidic residues" evidence="17">
    <location>
        <begin position="453"/>
        <end position="462"/>
    </location>
</feature>
<dbReference type="Pfam" id="PF14699">
    <property type="entry name" value="hGDE_N"/>
    <property type="match status" value="1"/>
</dbReference>
<evidence type="ECO:0000256" key="4">
    <source>
        <dbReference type="ARBA" id="ARBA00004496"/>
    </source>
</evidence>
<dbReference type="NCBIfam" id="TIGR01531">
    <property type="entry name" value="glyc_debranch"/>
    <property type="match status" value="1"/>
</dbReference>
<protein>
    <recommendedName>
        <fullName evidence="7">Glycogen debranching enzyme</fullName>
        <ecNumber evidence="5">2.4.1.25</ecNumber>
        <ecNumber evidence="6">3.2.1.33</ecNumber>
    </recommendedName>
    <alternativeName>
        <fullName evidence="16">Glycogen debrancher</fullName>
    </alternativeName>
</protein>
<keyword evidence="12" id="KW-0320">Glycogen biosynthesis</keyword>
<dbReference type="InterPro" id="IPR032790">
    <property type="entry name" value="GDE_C"/>
</dbReference>
<keyword evidence="13" id="KW-0511">Multifunctional enzyme</keyword>
<feature type="domain" description="Eukaryotic glycogen debranching enzyme N-terminal" evidence="20">
    <location>
        <begin position="840"/>
        <end position="925"/>
    </location>
</feature>
<dbReference type="EMBL" id="JAVHJS010000017">
    <property type="protein sequence ID" value="KAK2831634.1"/>
    <property type="molecule type" value="Genomic_DNA"/>
</dbReference>
<feature type="compositionally biased region" description="Basic and acidic residues" evidence="17">
    <location>
        <begin position="152"/>
        <end position="166"/>
    </location>
</feature>
<dbReference type="PANTHER" id="PTHR10569">
    <property type="entry name" value="GLYCOGEN DEBRANCHING ENZYME"/>
    <property type="match status" value="1"/>
</dbReference>
<dbReference type="InterPro" id="IPR008928">
    <property type="entry name" value="6-hairpin_glycosidase_sf"/>
</dbReference>
<dbReference type="SUPFAM" id="SSF48208">
    <property type="entry name" value="Six-hairpin glycosidases"/>
    <property type="match status" value="1"/>
</dbReference>
<feature type="compositionally biased region" description="Basic and acidic residues" evidence="17">
    <location>
        <begin position="305"/>
        <end position="320"/>
    </location>
</feature>
<dbReference type="FunFam" id="1.50.10.10:FF:000039">
    <property type="entry name" value="Glycogen debranching enzyme Gdb1, putative"/>
    <property type="match status" value="1"/>
</dbReference>
<evidence type="ECO:0000256" key="11">
    <source>
        <dbReference type="ARBA" id="ARBA00022801"/>
    </source>
</evidence>
<dbReference type="GO" id="GO:0004134">
    <property type="term" value="F:4-alpha-glucanotransferase activity"/>
    <property type="evidence" value="ECO:0007669"/>
    <property type="project" value="UniProtKB-EC"/>
</dbReference>
<keyword evidence="10" id="KW-0808">Transferase</keyword>
<feature type="chain" id="PRO_5041685877" description="Glycogen debranching enzyme" evidence="18">
    <location>
        <begin position="23"/>
        <end position="2343"/>
    </location>
</feature>
<evidence type="ECO:0000256" key="6">
    <source>
        <dbReference type="ARBA" id="ARBA00012778"/>
    </source>
</evidence>
<comment type="function">
    <text evidence="3">Multifunctional enzyme acting as 1,4-alpha-D-glucan:1,4-alpha-D-glucan 4-alpha-D-glycosyltransferase and amylo-1,6-glucosidase in glycogen degradation.</text>
</comment>
<evidence type="ECO:0000256" key="15">
    <source>
        <dbReference type="ARBA" id="ARBA00025780"/>
    </source>
</evidence>